<accession>A0A6I3I9P5</accession>
<keyword evidence="2" id="KW-1185">Reference proteome</keyword>
<dbReference type="Proteomes" id="UP000431092">
    <property type="component" value="Unassembled WGS sequence"/>
</dbReference>
<proteinExistence type="predicted"/>
<reference evidence="1 2" key="1">
    <citation type="submission" date="2019-11" db="EMBL/GenBank/DDBJ databases">
        <title>Whole genome sequencing identifies a novel species of the genus Arsenicicoccus isolated from human blood.</title>
        <authorList>
            <person name="Jeong J.H."/>
            <person name="Kweon O.J."/>
            <person name="Kim H.R."/>
            <person name="Kim T.-H."/>
            <person name="Ha S.-M."/>
            <person name="Lee M.-K."/>
        </authorList>
    </citation>
    <scope>NUCLEOTIDE SEQUENCE [LARGE SCALE GENOMIC DNA]</scope>
    <source>
        <strain evidence="1 2">MKL-02</strain>
    </source>
</reference>
<dbReference type="RefSeq" id="WP_154591983.1">
    <property type="nucleotide sequence ID" value="NZ_WLVL01000004.1"/>
</dbReference>
<dbReference type="AlphaFoldDB" id="A0A6I3I9P5"/>
<organism evidence="1 2">
    <name type="scientific">Arsenicicoccus cauae</name>
    <dbReference type="NCBI Taxonomy" id="2663847"/>
    <lineage>
        <taxon>Bacteria</taxon>
        <taxon>Bacillati</taxon>
        <taxon>Actinomycetota</taxon>
        <taxon>Actinomycetes</taxon>
        <taxon>Micrococcales</taxon>
        <taxon>Intrasporangiaceae</taxon>
        <taxon>Arsenicicoccus</taxon>
    </lineage>
</organism>
<dbReference type="EMBL" id="WLVL01000004">
    <property type="protein sequence ID" value="MTB70612.1"/>
    <property type="molecule type" value="Genomic_DNA"/>
</dbReference>
<protein>
    <submittedName>
        <fullName evidence="1">Uncharacterized protein</fullName>
    </submittedName>
</protein>
<comment type="caution">
    <text evidence="1">The sequence shown here is derived from an EMBL/GenBank/DDBJ whole genome shotgun (WGS) entry which is preliminary data.</text>
</comment>
<evidence type="ECO:0000313" key="1">
    <source>
        <dbReference type="EMBL" id="MTB70612.1"/>
    </source>
</evidence>
<gene>
    <name evidence="1" type="ORF">GGG17_01195</name>
</gene>
<evidence type="ECO:0000313" key="2">
    <source>
        <dbReference type="Proteomes" id="UP000431092"/>
    </source>
</evidence>
<name>A0A6I3I9P5_9MICO</name>
<sequence>MRDPFFAVTAISTVTLRALADRCSGAEVRCAQRPYAAPGGVTFATSGRPGPP</sequence>